<proteinExistence type="predicted"/>
<evidence type="ECO:0000256" key="1">
    <source>
        <dbReference type="SAM" id="MobiDB-lite"/>
    </source>
</evidence>
<protein>
    <submittedName>
        <fullName evidence="2">Uncharacterized protein</fullName>
    </submittedName>
</protein>
<gene>
    <name evidence="2" type="ORF">Cci01nite_83190</name>
</gene>
<organism evidence="2 3">
    <name type="scientific">Catellatospora citrea</name>
    <dbReference type="NCBI Taxonomy" id="53366"/>
    <lineage>
        <taxon>Bacteria</taxon>
        <taxon>Bacillati</taxon>
        <taxon>Actinomycetota</taxon>
        <taxon>Actinomycetes</taxon>
        <taxon>Micromonosporales</taxon>
        <taxon>Micromonosporaceae</taxon>
        <taxon>Catellatospora</taxon>
    </lineage>
</organism>
<keyword evidence="3" id="KW-1185">Reference proteome</keyword>
<name>A0A8J3P417_9ACTN</name>
<reference evidence="2 3" key="1">
    <citation type="submission" date="2021-01" db="EMBL/GenBank/DDBJ databases">
        <title>Whole genome shotgun sequence of Catellatospora citrea NBRC 14495.</title>
        <authorList>
            <person name="Komaki H."/>
            <person name="Tamura T."/>
        </authorList>
    </citation>
    <scope>NUCLEOTIDE SEQUENCE [LARGE SCALE GENOMIC DNA]</scope>
    <source>
        <strain evidence="2 3">NBRC 14495</strain>
    </source>
</reference>
<dbReference type="EMBL" id="BONH01000080">
    <property type="protein sequence ID" value="GIG03226.1"/>
    <property type="molecule type" value="Genomic_DNA"/>
</dbReference>
<accession>A0A8J3P417</accession>
<comment type="caution">
    <text evidence="2">The sequence shown here is derived from an EMBL/GenBank/DDBJ whole genome shotgun (WGS) entry which is preliminary data.</text>
</comment>
<dbReference type="AlphaFoldDB" id="A0A8J3P417"/>
<feature type="region of interest" description="Disordered" evidence="1">
    <location>
        <begin position="69"/>
        <end position="96"/>
    </location>
</feature>
<feature type="compositionally biased region" description="Low complexity" evidence="1">
    <location>
        <begin position="72"/>
        <end position="96"/>
    </location>
</feature>
<sequence length="96" mass="10241">MDWTIVIVVIALPVVALAAWGMWLVFAAHVARSHGLPGLRALRYVADGFRPREWALLIPRRVISTAASWQSAAETAPPEEAGAEAARSAEGPGNTP</sequence>
<dbReference type="Proteomes" id="UP000659904">
    <property type="component" value="Unassembled WGS sequence"/>
</dbReference>
<evidence type="ECO:0000313" key="2">
    <source>
        <dbReference type="EMBL" id="GIG03226.1"/>
    </source>
</evidence>
<evidence type="ECO:0000313" key="3">
    <source>
        <dbReference type="Proteomes" id="UP000659904"/>
    </source>
</evidence>